<dbReference type="AlphaFoldDB" id="A0A0S7BM65"/>
<organism evidence="14">
    <name type="scientific">Flexilinea flocculi</name>
    <dbReference type="NCBI Taxonomy" id="1678840"/>
    <lineage>
        <taxon>Bacteria</taxon>
        <taxon>Bacillati</taxon>
        <taxon>Chloroflexota</taxon>
        <taxon>Anaerolineae</taxon>
        <taxon>Anaerolineales</taxon>
        <taxon>Anaerolineaceae</taxon>
        <taxon>Flexilinea</taxon>
    </lineage>
</organism>
<protein>
    <recommendedName>
        <fullName evidence="10">Aspartokinase</fullName>
        <ecNumber evidence="10">2.7.2.4</ecNumber>
    </recommendedName>
</protein>
<gene>
    <name evidence="14" type="ORF">ATC1_131517</name>
</gene>
<proteinExistence type="inferred from homology"/>
<dbReference type="UniPathway" id="UPA00051">
    <property type="reaction ID" value="UER00462"/>
</dbReference>
<evidence type="ECO:0000256" key="6">
    <source>
        <dbReference type="ARBA" id="ARBA00022840"/>
    </source>
</evidence>
<dbReference type="EC" id="2.7.2.4" evidence="10"/>
<dbReference type="UniPathway" id="UPA00050">
    <property type="reaction ID" value="UER00461"/>
</dbReference>
<dbReference type="Gene3D" id="3.30.2130.10">
    <property type="entry name" value="VC0802-like"/>
    <property type="match status" value="1"/>
</dbReference>
<keyword evidence="4 9" id="KW-0547">Nucleotide-binding</keyword>
<evidence type="ECO:0000256" key="1">
    <source>
        <dbReference type="ARBA" id="ARBA00004766"/>
    </source>
</evidence>
<evidence type="ECO:0000256" key="10">
    <source>
        <dbReference type="RuleBase" id="RU003448"/>
    </source>
</evidence>
<comment type="catalytic activity">
    <reaction evidence="8 10">
        <text>L-aspartate + ATP = 4-phospho-L-aspartate + ADP</text>
        <dbReference type="Rhea" id="RHEA:23776"/>
        <dbReference type="ChEBI" id="CHEBI:29991"/>
        <dbReference type="ChEBI" id="CHEBI:30616"/>
        <dbReference type="ChEBI" id="CHEBI:57535"/>
        <dbReference type="ChEBI" id="CHEBI:456216"/>
        <dbReference type="EC" id="2.7.2.4"/>
    </reaction>
</comment>
<dbReference type="STRING" id="1678840.ATC1_131517"/>
<dbReference type="RefSeq" id="WP_062282923.1">
    <property type="nucleotide sequence ID" value="NZ_DF968181.1"/>
</dbReference>
<evidence type="ECO:0000259" key="12">
    <source>
        <dbReference type="Pfam" id="PF00696"/>
    </source>
</evidence>
<evidence type="ECO:0000256" key="8">
    <source>
        <dbReference type="ARBA" id="ARBA00047872"/>
    </source>
</evidence>
<evidence type="ECO:0000313" key="14">
    <source>
        <dbReference type="EMBL" id="GAP41525.1"/>
    </source>
</evidence>
<dbReference type="InterPro" id="IPR036393">
    <property type="entry name" value="AceGlu_kinase-like_sf"/>
</dbReference>
<dbReference type="UniPathway" id="UPA00034">
    <property type="reaction ID" value="UER00015"/>
</dbReference>
<dbReference type="Pfam" id="PF22468">
    <property type="entry name" value="ACT_9"/>
    <property type="match status" value="2"/>
</dbReference>
<evidence type="ECO:0000256" key="4">
    <source>
        <dbReference type="ARBA" id="ARBA00022741"/>
    </source>
</evidence>
<reference evidence="14" key="1">
    <citation type="journal article" date="2015" name="Genome Announc.">
        <title>Draft Genome Sequence of Anaerolineae Strain TC1, a Novel Isolate from a Methanogenic Wastewater Treatment System.</title>
        <authorList>
            <person name="Matsuura N."/>
            <person name="Tourlousse D.M."/>
            <person name="Sun L."/>
            <person name="Toyonaga M."/>
            <person name="Kuroda K."/>
            <person name="Ohashi A."/>
            <person name="Cruz R."/>
            <person name="Yamaguchi T."/>
            <person name="Sekiguchi Y."/>
        </authorList>
    </citation>
    <scope>NUCLEOTIDE SEQUENCE [LARGE SCALE GENOMIC DNA]</scope>
    <source>
        <strain evidence="14">TC1</strain>
    </source>
</reference>
<dbReference type="EMBL" id="DF968181">
    <property type="protein sequence ID" value="GAP41525.1"/>
    <property type="molecule type" value="Genomic_DNA"/>
</dbReference>
<dbReference type="GO" id="GO:0019877">
    <property type="term" value="P:diaminopimelate biosynthetic process"/>
    <property type="evidence" value="ECO:0007669"/>
    <property type="project" value="UniProtKB-KW"/>
</dbReference>
<dbReference type="GO" id="GO:0005829">
    <property type="term" value="C:cytosol"/>
    <property type="evidence" value="ECO:0007669"/>
    <property type="project" value="TreeGrafter"/>
</dbReference>
<dbReference type="PROSITE" id="PS00324">
    <property type="entry name" value="ASPARTOKINASE"/>
    <property type="match status" value="1"/>
</dbReference>
<dbReference type="InterPro" id="IPR018042">
    <property type="entry name" value="Aspartate_kinase_CS"/>
</dbReference>
<dbReference type="SUPFAM" id="SSF53633">
    <property type="entry name" value="Carbamate kinase-like"/>
    <property type="match status" value="1"/>
</dbReference>
<sequence>MEKPSTIFPDDTLVMKYGGTSVGTVTAMRSAIKIICETKSEHKNLVVVTSAISGATNALIQSAVDAANGNSLTAEKTTRELTLRHHELIDKLVNDPNKWLQLKMDINRLLSDFMNLCNAIKVLGELSPRALDTVSSLGERLAVRVLSAGVEAAGFPSKPIESSQIIITDNCFQNAAPDMEETRKRCEKIIVPLLNDGIIPIITGFMGATKEGVITTLGRGGSDYSASIIGVGLKASDVWIWTDVTGVMSADPRIIPNAKTIPYLSFQEVSEMAFYGAKVLHPKSVKPCLDNHIAMRICNTFFPKEIGTILVDNQIMNDSGKIKAVTSSNGYKLVTVSGAGMDNGMNVSARILNGIVDAGVNVSMIIESSSEQSLCLPIPIKDVEKVTRILKDILEREISRMDIEDIEISETVDIITVICPGLKQNPIIIAKVLNQLDEKGFKIKALSYGASDVSLNIIITSNDTKEALKTIHELIN</sequence>
<dbReference type="PATRIC" id="fig|1678840.3.peg.2994"/>
<dbReference type="OrthoDB" id="9799110at2"/>
<dbReference type="PANTHER" id="PTHR21499">
    <property type="entry name" value="ASPARTATE KINASE"/>
    <property type="match status" value="1"/>
</dbReference>
<dbReference type="GO" id="GO:0009088">
    <property type="term" value="P:threonine biosynthetic process"/>
    <property type="evidence" value="ECO:0007669"/>
    <property type="project" value="UniProtKB-UniPathway"/>
</dbReference>
<evidence type="ECO:0000256" key="9">
    <source>
        <dbReference type="PIRSR" id="PIRSR000726-1"/>
    </source>
</evidence>
<dbReference type="SUPFAM" id="SSF55021">
    <property type="entry name" value="ACT-like"/>
    <property type="match status" value="2"/>
</dbReference>
<keyword evidence="7" id="KW-0220">Diaminopimelate biosynthesis</keyword>
<dbReference type="GO" id="GO:0004072">
    <property type="term" value="F:aspartate kinase activity"/>
    <property type="evidence" value="ECO:0007669"/>
    <property type="project" value="UniProtKB-EC"/>
</dbReference>
<evidence type="ECO:0000256" key="3">
    <source>
        <dbReference type="ARBA" id="ARBA00022679"/>
    </source>
</evidence>
<dbReference type="GO" id="GO:0009090">
    <property type="term" value="P:homoserine biosynthetic process"/>
    <property type="evidence" value="ECO:0007669"/>
    <property type="project" value="TreeGrafter"/>
</dbReference>
<evidence type="ECO:0000256" key="2">
    <source>
        <dbReference type="ARBA" id="ARBA00010122"/>
    </source>
</evidence>
<dbReference type="Proteomes" id="UP000053370">
    <property type="component" value="Unassembled WGS sequence"/>
</dbReference>
<feature type="domain" description="Aspartate/glutamate/uridylate kinase" evidence="12">
    <location>
        <begin position="12"/>
        <end position="299"/>
    </location>
</feature>
<dbReference type="PANTHER" id="PTHR21499:SF59">
    <property type="entry name" value="ASPARTOKINASE"/>
    <property type="match status" value="1"/>
</dbReference>
<keyword evidence="15" id="KW-1185">Reference proteome</keyword>
<dbReference type="InterPro" id="IPR001048">
    <property type="entry name" value="Asp/Glu/Uridylate_kinase"/>
</dbReference>
<dbReference type="InterPro" id="IPR054352">
    <property type="entry name" value="ACT_Aspartokinase"/>
</dbReference>
<dbReference type="GO" id="GO:0009089">
    <property type="term" value="P:lysine biosynthetic process via diaminopimelate"/>
    <property type="evidence" value="ECO:0007669"/>
    <property type="project" value="UniProtKB-UniPathway"/>
</dbReference>
<comment type="pathway">
    <text evidence="1 11">Amino-acid biosynthesis; L-lysine biosynthesis via DAP pathway; (S)-tetrahydrodipicolinate from L-aspartate: step 1/4.</text>
</comment>
<evidence type="ECO:0000256" key="11">
    <source>
        <dbReference type="RuleBase" id="RU004249"/>
    </source>
</evidence>
<feature type="binding site" evidence="9">
    <location>
        <position position="253"/>
    </location>
    <ligand>
        <name>ATP</name>
        <dbReference type="ChEBI" id="CHEBI:30616"/>
    </ligand>
</feature>
<keyword evidence="6 9" id="KW-0067">ATP-binding</keyword>
<evidence type="ECO:0000259" key="13">
    <source>
        <dbReference type="Pfam" id="PF22468"/>
    </source>
</evidence>
<evidence type="ECO:0000313" key="15">
    <source>
        <dbReference type="Proteomes" id="UP000053370"/>
    </source>
</evidence>
<dbReference type="CDD" id="cd04892">
    <property type="entry name" value="ACT_AK-like_2"/>
    <property type="match status" value="1"/>
</dbReference>
<dbReference type="GO" id="GO:0005524">
    <property type="term" value="F:ATP binding"/>
    <property type="evidence" value="ECO:0007669"/>
    <property type="project" value="UniProtKB-KW"/>
</dbReference>
<feature type="domain" description="Aspartokinase ACT" evidence="13">
    <location>
        <begin position="334"/>
        <end position="392"/>
    </location>
</feature>
<dbReference type="Gene3D" id="3.40.1160.10">
    <property type="entry name" value="Acetylglutamate kinase-like"/>
    <property type="match status" value="1"/>
</dbReference>
<keyword evidence="11" id="KW-0028">Amino-acid biosynthesis</keyword>
<accession>A0A0S7BM65</accession>
<dbReference type="InterPro" id="IPR045865">
    <property type="entry name" value="ACT-like_dom_sf"/>
</dbReference>
<evidence type="ECO:0000256" key="7">
    <source>
        <dbReference type="ARBA" id="ARBA00022915"/>
    </source>
</evidence>
<feature type="binding site" evidence="9">
    <location>
        <begin position="242"/>
        <end position="243"/>
    </location>
    <ligand>
        <name>ATP</name>
        <dbReference type="ChEBI" id="CHEBI:30616"/>
    </ligand>
</feature>
<comment type="pathway">
    <text evidence="11">Amino-acid biosynthesis; L-methionine biosynthesis via de novo pathway; L-homoserine from L-aspartate: step 1/3.</text>
</comment>
<dbReference type="PIRSF" id="PIRSF000726">
    <property type="entry name" value="Asp_kin"/>
    <property type="match status" value="1"/>
</dbReference>
<feature type="binding site" evidence="9">
    <location>
        <begin position="278"/>
        <end position="279"/>
    </location>
    <ligand>
        <name>ATP</name>
        <dbReference type="ChEBI" id="CHEBI:30616"/>
    </ligand>
</feature>
<evidence type="ECO:0000256" key="5">
    <source>
        <dbReference type="ARBA" id="ARBA00022777"/>
    </source>
</evidence>
<feature type="domain" description="Aspartokinase ACT" evidence="13">
    <location>
        <begin position="415"/>
        <end position="473"/>
    </location>
</feature>
<keyword evidence="5 10" id="KW-0418">Kinase</keyword>
<dbReference type="InterPro" id="IPR005260">
    <property type="entry name" value="Asp_kin_monofn"/>
</dbReference>
<name>A0A0S7BM65_9CHLR</name>
<dbReference type="InterPro" id="IPR001341">
    <property type="entry name" value="Asp_kinase"/>
</dbReference>
<dbReference type="NCBIfam" id="TIGR00657">
    <property type="entry name" value="asp_kinases"/>
    <property type="match status" value="1"/>
</dbReference>
<dbReference type="Pfam" id="PF00696">
    <property type="entry name" value="AA_kinase"/>
    <property type="match status" value="1"/>
</dbReference>
<keyword evidence="3 10" id="KW-0808">Transferase</keyword>
<comment type="similarity">
    <text evidence="2 10">Belongs to the aspartokinase family.</text>
</comment>
<comment type="pathway">
    <text evidence="11">Amino-acid biosynthesis; L-threonine biosynthesis; L-threonine from L-aspartate: step 1/5.</text>
</comment>